<dbReference type="InterPro" id="IPR002742">
    <property type="entry name" value="Desulfoferrodoxin_Fe-bd_dom"/>
</dbReference>
<dbReference type="Gene3D" id="2.20.28.100">
    <property type="entry name" value="Desulphoferrodoxin, N-terminal domain"/>
    <property type="match status" value="1"/>
</dbReference>
<dbReference type="NCBIfam" id="TIGR00319">
    <property type="entry name" value="desulf_FeS4"/>
    <property type="match status" value="1"/>
</dbReference>
<dbReference type="NCBIfam" id="TIGR00320">
    <property type="entry name" value="dfx_rbo"/>
    <property type="match status" value="1"/>
</dbReference>
<evidence type="ECO:0000256" key="6">
    <source>
        <dbReference type="ARBA" id="ARBA00022723"/>
    </source>
</evidence>
<evidence type="ECO:0000256" key="7">
    <source>
        <dbReference type="ARBA" id="ARBA00022982"/>
    </source>
</evidence>
<evidence type="ECO:0000313" key="15">
    <source>
        <dbReference type="EMBL" id="TDT70623.1"/>
    </source>
</evidence>
<gene>
    <name evidence="15" type="ORF">EV215_1176</name>
</gene>
<dbReference type="AlphaFoldDB" id="A0AA46DYW0"/>
<accession>A0AA46DYW0</accession>
<evidence type="ECO:0000256" key="1">
    <source>
        <dbReference type="ARBA" id="ARBA00001973"/>
    </source>
</evidence>
<dbReference type="SUPFAM" id="SSF57802">
    <property type="entry name" value="Rubredoxin-like"/>
    <property type="match status" value="1"/>
</dbReference>
<comment type="similarity">
    <text evidence="2">Belongs to the desulfoferrodoxin family.</text>
</comment>
<evidence type="ECO:0000256" key="9">
    <source>
        <dbReference type="ARBA" id="ARBA00024690"/>
    </source>
</evidence>
<dbReference type="Pfam" id="PF06397">
    <property type="entry name" value="Desulfoferrod_N"/>
    <property type="match status" value="1"/>
</dbReference>
<feature type="binding site" evidence="12">
    <location>
        <position position="10"/>
    </location>
    <ligand>
        <name>Fe cation</name>
        <dbReference type="ChEBI" id="CHEBI:24875"/>
        <label>1</label>
    </ligand>
</feature>
<sequence length="129" mass="14639">MAKLLGIYKCNLCGNIVEVLKAGQGDLVCCGQEMEFLEEKTADSSTEKHVPFIEEIEDGYVVRVGENTAHPMTEEHYITMIELVVDGKVYRKNLTPNDKPEAKFIVEKSNEVLYAREYCNLHGLWKGLK</sequence>
<feature type="binding site" evidence="12">
    <location>
        <position position="76"/>
    </location>
    <ligand>
        <name>Fe cation</name>
        <dbReference type="ChEBI" id="CHEBI:24875"/>
        <label>1</label>
    </ligand>
</feature>
<feature type="domain" description="Desulfoferrodoxin ferrous iron-binding" evidence="13">
    <location>
        <begin position="42"/>
        <end position="126"/>
    </location>
</feature>
<evidence type="ECO:0000256" key="11">
    <source>
        <dbReference type="ARBA" id="ARBA00047448"/>
    </source>
</evidence>
<dbReference type="PANTHER" id="PTHR36541">
    <property type="entry name" value="SUPEROXIDE REDUCTASE-RELATED"/>
    <property type="match status" value="1"/>
</dbReference>
<evidence type="ECO:0000256" key="10">
    <source>
        <dbReference type="ARBA" id="ARBA00031398"/>
    </source>
</evidence>
<dbReference type="CDD" id="cd00974">
    <property type="entry name" value="DSRD"/>
    <property type="match status" value="1"/>
</dbReference>
<dbReference type="Pfam" id="PF01880">
    <property type="entry name" value="Desulfoferrodox"/>
    <property type="match status" value="1"/>
</dbReference>
<comment type="cofactor">
    <cofactor evidence="12">
        <name>Fe(2+)</name>
        <dbReference type="ChEBI" id="CHEBI:29033"/>
    </cofactor>
    <text evidence="12">Binds 1 Fe(2+) ion per subunit. The iron ion 2 is coordinated via four histidines and one cysteine residue.</text>
</comment>
<feature type="binding site" evidence="12">
    <location>
        <position position="30"/>
    </location>
    <ligand>
        <name>Fe cation</name>
        <dbReference type="ChEBI" id="CHEBI:24875"/>
        <label>1</label>
    </ligand>
</feature>
<evidence type="ECO:0000259" key="13">
    <source>
        <dbReference type="Pfam" id="PF01880"/>
    </source>
</evidence>
<evidence type="ECO:0000256" key="2">
    <source>
        <dbReference type="ARBA" id="ARBA00005941"/>
    </source>
</evidence>
<name>A0AA46DYW0_9FUSO</name>
<dbReference type="Gene3D" id="2.60.40.730">
    <property type="entry name" value="SOR catalytic domain"/>
    <property type="match status" value="1"/>
</dbReference>
<proteinExistence type="inferred from homology"/>
<dbReference type="Proteomes" id="UP000294678">
    <property type="component" value="Unassembled WGS sequence"/>
</dbReference>
<dbReference type="SUPFAM" id="SSF49367">
    <property type="entry name" value="Superoxide reductase-like"/>
    <property type="match status" value="1"/>
</dbReference>
<feature type="binding site" evidence="12">
    <location>
        <position position="29"/>
    </location>
    <ligand>
        <name>Fe cation</name>
        <dbReference type="ChEBI" id="CHEBI:24875"/>
        <label>1</label>
    </ligand>
</feature>
<dbReference type="GO" id="GO:0005506">
    <property type="term" value="F:iron ion binding"/>
    <property type="evidence" value="ECO:0007669"/>
    <property type="project" value="InterPro"/>
</dbReference>
<dbReference type="NCBIfam" id="TIGR00332">
    <property type="entry name" value="neela_ferrous"/>
    <property type="match status" value="1"/>
</dbReference>
<feature type="binding site" evidence="12">
    <location>
        <position position="122"/>
    </location>
    <ligand>
        <name>Fe cation</name>
        <dbReference type="ChEBI" id="CHEBI:24875"/>
        <label>1</label>
    </ligand>
</feature>
<reference evidence="15 16" key="1">
    <citation type="submission" date="2019-03" db="EMBL/GenBank/DDBJ databases">
        <title>Genomic Encyclopedia of Type Strains, Phase IV (KMG-IV): sequencing the most valuable type-strain genomes for metagenomic binning, comparative biology and taxonomic classification.</title>
        <authorList>
            <person name="Goeker M."/>
        </authorList>
    </citation>
    <scope>NUCLEOTIDE SEQUENCE [LARGE SCALE GENOMIC DNA]</scope>
    <source>
        <strain evidence="15 16">DSM 100055</strain>
    </source>
</reference>
<comment type="catalytic activity">
    <reaction evidence="11">
        <text>reduced [rubredoxin] + superoxide + 2 H(+) = oxidized [rubredoxin] + H2O2</text>
        <dbReference type="Rhea" id="RHEA:21324"/>
        <dbReference type="Rhea" id="RHEA-COMP:10302"/>
        <dbReference type="Rhea" id="RHEA-COMP:10303"/>
        <dbReference type="ChEBI" id="CHEBI:15378"/>
        <dbReference type="ChEBI" id="CHEBI:16240"/>
        <dbReference type="ChEBI" id="CHEBI:18421"/>
        <dbReference type="ChEBI" id="CHEBI:29033"/>
        <dbReference type="ChEBI" id="CHEBI:29034"/>
        <dbReference type="EC" id="1.15.1.2"/>
    </reaction>
</comment>
<evidence type="ECO:0000256" key="4">
    <source>
        <dbReference type="ARBA" id="ARBA00014839"/>
    </source>
</evidence>
<dbReference type="EC" id="1.15.1.2" evidence="3"/>
<dbReference type="PANTHER" id="PTHR36541:SF1">
    <property type="entry name" value="SUPEROXIDE REDUCTASE-RELATED"/>
    <property type="match status" value="1"/>
</dbReference>
<keyword evidence="16" id="KW-1185">Reference proteome</keyword>
<keyword evidence="7" id="KW-0249">Electron transport</keyword>
<dbReference type="InterPro" id="IPR036073">
    <property type="entry name" value="Desulfoferrodoxin_Fe-bd_dom_sf"/>
</dbReference>
<protein>
    <recommendedName>
        <fullName evidence="4">Desulfoferrodoxin</fullName>
        <ecNumber evidence="3">1.15.1.2</ecNumber>
    </recommendedName>
    <alternativeName>
        <fullName evidence="10">Superoxide reductase</fullName>
    </alternativeName>
</protein>
<comment type="function">
    <text evidence="9">Catalyzes the one-electron reduction of superoxide anion radical to hydrogen peroxide at a nonheme ferrous iron center. Plays a fundamental role in case of oxidative stress via its superoxide detoxification activity.</text>
</comment>
<dbReference type="InterPro" id="IPR004462">
    <property type="entry name" value="Desulfoferrodoxin_N"/>
</dbReference>
<evidence type="ECO:0000256" key="3">
    <source>
        <dbReference type="ARBA" id="ARBA00012679"/>
    </source>
</evidence>
<dbReference type="InterPro" id="IPR038094">
    <property type="entry name" value="Desulfoferrodoxin_N_sf"/>
</dbReference>
<dbReference type="GO" id="GO:0019430">
    <property type="term" value="P:removal of superoxide radicals"/>
    <property type="evidence" value="ECO:0007669"/>
    <property type="project" value="InterPro"/>
</dbReference>
<feature type="binding site" evidence="12">
    <location>
        <position position="119"/>
    </location>
    <ligand>
        <name>Fe cation</name>
        <dbReference type="ChEBI" id="CHEBI:24875"/>
        <label>2</label>
        <note>catalytic</note>
    </ligand>
</feature>
<dbReference type="InterPro" id="IPR004793">
    <property type="entry name" value="Desulfoferrodoxin_rbo"/>
</dbReference>
<evidence type="ECO:0000256" key="12">
    <source>
        <dbReference type="PIRSR" id="PIRSR604793-1"/>
    </source>
</evidence>
<organism evidence="15 16">
    <name type="scientific">Hypnocyclicus thermotrophus</name>
    <dbReference type="NCBI Taxonomy" id="1627895"/>
    <lineage>
        <taxon>Bacteria</taxon>
        <taxon>Fusobacteriati</taxon>
        <taxon>Fusobacteriota</taxon>
        <taxon>Fusobacteriia</taxon>
        <taxon>Fusobacteriales</taxon>
        <taxon>Fusobacteriaceae</taxon>
        <taxon>Hypnocyclicus</taxon>
    </lineage>
</organism>
<evidence type="ECO:0000313" key="16">
    <source>
        <dbReference type="Proteomes" id="UP000294678"/>
    </source>
</evidence>
<comment type="cofactor">
    <cofactor evidence="12">
        <name>Fe(3+)</name>
        <dbReference type="ChEBI" id="CHEBI:29034"/>
    </cofactor>
    <text evidence="12">Binds 1 Fe(3+) ion per subunit. The iron ion 1 is coordinated via 4 cysteine residues.</text>
</comment>
<feature type="binding site" evidence="12">
    <location>
        <position position="70"/>
    </location>
    <ligand>
        <name>Fe cation</name>
        <dbReference type="ChEBI" id="CHEBI:24875"/>
        <label>1</label>
    </ligand>
</feature>
<feature type="binding site" evidence="12">
    <location>
        <position position="49"/>
    </location>
    <ligand>
        <name>Fe cation</name>
        <dbReference type="ChEBI" id="CHEBI:24875"/>
        <label>2</label>
        <note>catalytic</note>
    </ligand>
</feature>
<dbReference type="InterPro" id="IPR051233">
    <property type="entry name" value="Desulfoferrodoxin_SOR"/>
</dbReference>
<feature type="binding site" evidence="12">
    <location>
        <position position="13"/>
    </location>
    <ligand>
        <name>Fe cation</name>
        <dbReference type="ChEBI" id="CHEBI:24875"/>
        <label>1</label>
    </ligand>
</feature>
<keyword evidence="5" id="KW-0813">Transport</keyword>
<comment type="caution">
    <text evidence="15">The sequence shown here is derived from an EMBL/GenBank/DDBJ whole genome shotgun (WGS) entry which is preliminary data.</text>
</comment>
<evidence type="ECO:0000256" key="5">
    <source>
        <dbReference type="ARBA" id="ARBA00022448"/>
    </source>
</evidence>
<dbReference type="EMBL" id="SOBG01000004">
    <property type="protein sequence ID" value="TDT70623.1"/>
    <property type="molecule type" value="Genomic_DNA"/>
</dbReference>
<keyword evidence="8 12" id="KW-0408">Iron</keyword>
<keyword evidence="6 12" id="KW-0479">Metal-binding</keyword>
<evidence type="ECO:0000256" key="8">
    <source>
        <dbReference type="ARBA" id="ARBA00023004"/>
    </source>
</evidence>
<comment type="cofactor">
    <cofactor evidence="1">
        <name>Cu(2+)</name>
        <dbReference type="ChEBI" id="CHEBI:29036"/>
    </cofactor>
</comment>
<dbReference type="RefSeq" id="WP_134113057.1">
    <property type="nucleotide sequence ID" value="NZ_SOBG01000004.1"/>
</dbReference>
<evidence type="ECO:0000259" key="14">
    <source>
        <dbReference type="Pfam" id="PF06397"/>
    </source>
</evidence>
<feature type="domain" description="Desulfoferrodoxin N-terminal" evidence="14">
    <location>
        <begin position="6"/>
        <end position="36"/>
    </location>
</feature>
<dbReference type="GO" id="GO:0050605">
    <property type="term" value="F:superoxide reductase activity"/>
    <property type="evidence" value="ECO:0007669"/>
    <property type="project" value="UniProtKB-EC"/>
</dbReference>